<dbReference type="PANTHER" id="PTHR43153:SF1">
    <property type="entry name" value="ELECTRON TRANSFER FLAVOPROTEIN SUBUNIT ALPHA, MITOCHONDRIAL"/>
    <property type="match status" value="1"/>
</dbReference>
<comment type="cofactor">
    <cofactor evidence="2">
        <name>FAD</name>
        <dbReference type="ChEBI" id="CHEBI:57692"/>
    </cofactor>
    <text evidence="2">Binds 1 FAD per dimer.</text>
</comment>
<feature type="binding site" evidence="2">
    <location>
        <begin position="243"/>
        <end position="244"/>
    </location>
    <ligand>
        <name>FAD</name>
        <dbReference type="ChEBI" id="CHEBI:57692"/>
    </ligand>
</feature>
<dbReference type="InterPro" id="IPR001308">
    <property type="entry name" value="ETF_a/FixB"/>
</dbReference>
<feature type="domain" description="Electron transfer flavoprotein alpha/beta-subunit N-terminal" evidence="3">
    <location>
        <begin position="9"/>
        <end position="201"/>
    </location>
</feature>
<dbReference type="CDD" id="cd01715">
    <property type="entry name" value="ETF_alpha"/>
    <property type="match status" value="1"/>
</dbReference>
<name>A0A4V1EGA8_9FIRM</name>
<reference evidence="4 5" key="1">
    <citation type="submission" date="2019-05" db="EMBL/GenBank/DDBJ databases">
        <title>Complete genome sequencing of Anaerostipes rhamnosivorans.</title>
        <authorList>
            <person name="Bui T.P.N."/>
            <person name="de Vos W.M."/>
        </authorList>
    </citation>
    <scope>NUCLEOTIDE SEQUENCE [LARGE SCALE GENOMIC DNA]</scope>
    <source>
        <strain evidence="4 5">1y2</strain>
    </source>
</reference>
<dbReference type="SMART" id="SM00893">
    <property type="entry name" value="ETF"/>
    <property type="match status" value="1"/>
</dbReference>
<sequence>MDMTEYKNIVVYIETTEKNPVKVGLEMLSPARQIAGELGGKVLAVMIGDGIREAAEKAASSGADEVILVEDPQYKMFHLDRYTNVLEAVAAKEKPFAVLVGGTQDGKDLAPKLAARLGAGCVSDVMDMKFADGKVVYTCPLYGGCVLKDVALEESVPQIAVLRSGAFKKAENPVQGTITERNISVSDEKIHLDIKDVVKEIAETVNLEDAEVIVSGGRGMGSKENFSMVKELADLLGGVVGATRPAIEDGWISRVHQVGQSGKIVAPKLYIACGISGATQHVSGIMNSDYIVAINKDEDAPIFEVANIGIVGNVVNVLPVMIEEIKKRKEAE</sequence>
<evidence type="ECO:0000256" key="2">
    <source>
        <dbReference type="PIRSR" id="PIRSR000089-1"/>
    </source>
</evidence>
<proteinExistence type="inferred from homology"/>
<dbReference type="SUPFAM" id="SSF52402">
    <property type="entry name" value="Adenine nucleotide alpha hydrolases-like"/>
    <property type="match status" value="1"/>
</dbReference>
<gene>
    <name evidence="4" type="ORF">AR1Y2_1976</name>
</gene>
<feature type="binding site" evidence="2">
    <location>
        <position position="218"/>
    </location>
    <ligand>
        <name>FAD</name>
        <dbReference type="ChEBI" id="CHEBI:57692"/>
    </ligand>
</feature>
<evidence type="ECO:0000256" key="1">
    <source>
        <dbReference type="ARBA" id="ARBA00005817"/>
    </source>
</evidence>
<accession>A0A4V1EGA8</accession>
<keyword evidence="2" id="KW-0285">Flavoprotein</keyword>
<dbReference type="GO" id="GO:0009055">
    <property type="term" value="F:electron transfer activity"/>
    <property type="evidence" value="ECO:0007669"/>
    <property type="project" value="InterPro"/>
</dbReference>
<dbReference type="PIRSF" id="PIRSF000089">
    <property type="entry name" value="Electra_flavoP_a"/>
    <property type="match status" value="1"/>
</dbReference>
<feature type="binding site" evidence="2">
    <location>
        <begin position="257"/>
        <end position="261"/>
    </location>
    <ligand>
        <name>FAD</name>
        <dbReference type="ChEBI" id="CHEBI:57692"/>
    </ligand>
</feature>
<dbReference type="Pfam" id="PF01012">
    <property type="entry name" value="ETF"/>
    <property type="match status" value="1"/>
</dbReference>
<comment type="similarity">
    <text evidence="1">Belongs to the ETF alpha-subunit/FixB family.</text>
</comment>
<dbReference type="InterPro" id="IPR033947">
    <property type="entry name" value="ETF_alpha_N"/>
</dbReference>
<evidence type="ECO:0000313" key="4">
    <source>
        <dbReference type="EMBL" id="QCP35430.1"/>
    </source>
</evidence>
<dbReference type="AlphaFoldDB" id="A0A4V1EGA8"/>
<keyword evidence="5" id="KW-1185">Reference proteome</keyword>
<dbReference type="Gene3D" id="3.40.50.1220">
    <property type="entry name" value="TPP-binding domain"/>
    <property type="match status" value="1"/>
</dbReference>
<dbReference type="InterPro" id="IPR014731">
    <property type="entry name" value="ETF_asu_C"/>
</dbReference>
<feature type="binding site" evidence="2">
    <location>
        <begin position="274"/>
        <end position="281"/>
    </location>
    <ligand>
        <name>FAD</name>
        <dbReference type="ChEBI" id="CHEBI:57692"/>
    </ligand>
</feature>
<dbReference type="EMBL" id="CP040058">
    <property type="protein sequence ID" value="QCP35430.1"/>
    <property type="molecule type" value="Genomic_DNA"/>
</dbReference>
<dbReference type="InterPro" id="IPR029035">
    <property type="entry name" value="DHS-like_NAD/FAD-binding_dom"/>
</dbReference>
<evidence type="ECO:0000313" key="5">
    <source>
        <dbReference type="Proteomes" id="UP000298653"/>
    </source>
</evidence>
<dbReference type="KEGG" id="arf:AR1Y2_1976"/>
<dbReference type="GO" id="GO:0050660">
    <property type="term" value="F:flavin adenine dinucleotide binding"/>
    <property type="evidence" value="ECO:0007669"/>
    <property type="project" value="InterPro"/>
</dbReference>
<evidence type="ECO:0000259" key="3">
    <source>
        <dbReference type="SMART" id="SM00893"/>
    </source>
</evidence>
<dbReference type="Gene3D" id="3.40.50.620">
    <property type="entry name" value="HUPs"/>
    <property type="match status" value="1"/>
</dbReference>
<dbReference type="InterPro" id="IPR014730">
    <property type="entry name" value="ETF_a/b_N"/>
</dbReference>
<dbReference type="SUPFAM" id="SSF52467">
    <property type="entry name" value="DHS-like NAD/FAD-binding domain"/>
    <property type="match status" value="1"/>
</dbReference>
<feature type="binding site" evidence="2">
    <location>
        <position position="295"/>
    </location>
    <ligand>
        <name>FAD</name>
        <dbReference type="ChEBI" id="CHEBI:57692"/>
    </ligand>
</feature>
<organism evidence="4 5">
    <name type="scientific">Anaerostipes rhamnosivorans</name>
    <dbReference type="NCBI Taxonomy" id="1229621"/>
    <lineage>
        <taxon>Bacteria</taxon>
        <taxon>Bacillati</taxon>
        <taxon>Bacillota</taxon>
        <taxon>Clostridia</taxon>
        <taxon>Lachnospirales</taxon>
        <taxon>Lachnospiraceae</taxon>
        <taxon>Anaerostipes</taxon>
    </lineage>
</organism>
<dbReference type="RefSeq" id="WP_137328813.1">
    <property type="nucleotide sequence ID" value="NZ_CP040058.1"/>
</dbReference>
<protein>
    <submittedName>
        <fullName evidence="4">Electron transfer flavoprotein, alpha subunit</fullName>
    </submittedName>
</protein>
<dbReference type="InterPro" id="IPR014729">
    <property type="entry name" value="Rossmann-like_a/b/a_fold"/>
</dbReference>
<keyword evidence="2" id="KW-0274">FAD</keyword>
<dbReference type="GO" id="GO:0033539">
    <property type="term" value="P:fatty acid beta-oxidation using acyl-CoA dehydrogenase"/>
    <property type="evidence" value="ECO:0007669"/>
    <property type="project" value="TreeGrafter"/>
</dbReference>
<dbReference type="Proteomes" id="UP000298653">
    <property type="component" value="Chromosome"/>
</dbReference>
<dbReference type="OrthoDB" id="9770286at2"/>
<dbReference type="Pfam" id="PF00766">
    <property type="entry name" value="ETF_alpha"/>
    <property type="match status" value="1"/>
</dbReference>
<dbReference type="PANTHER" id="PTHR43153">
    <property type="entry name" value="ELECTRON TRANSFER FLAVOPROTEIN ALPHA"/>
    <property type="match status" value="1"/>
</dbReference>